<keyword evidence="9" id="KW-1185">Reference proteome</keyword>
<organism evidence="8 9">
    <name type="scientific">Penicillium cosmopolitanum</name>
    <dbReference type="NCBI Taxonomy" id="1131564"/>
    <lineage>
        <taxon>Eukaryota</taxon>
        <taxon>Fungi</taxon>
        <taxon>Dikarya</taxon>
        <taxon>Ascomycota</taxon>
        <taxon>Pezizomycotina</taxon>
        <taxon>Eurotiomycetes</taxon>
        <taxon>Eurotiomycetidae</taxon>
        <taxon>Eurotiales</taxon>
        <taxon>Aspergillaceae</taxon>
        <taxon>Penicillium</taxon>
    </lineage>
</organism>
<evidence type="ECO:0000256" key="6">
    <source>
        <dbReference type="SAM" id="MobiDB-lite"/>
    </source>
</evidence>
<dbReference type="Gene3D" id="4.10.240.10">
    <property type="entry name" value="Zn(2)-C6 fungal-type DNA-binding domain"/>
    <property type="match status" value="1"/>
</dbReference>
<keyword evidence="4" id="KW-0804">Transcription</keyword>
<dbReference type="InterPro" id="IPR007219">
    <property type="entry name" value="XnlR_reg_dom"/>
</dbReference>
<keyword evidence="1" id="KW-0479">Metal-binding</keyword>
<feature type="region of interest" description="Disordered" evidence="6">
    <location>
        <begin position="241"/>
        <end position="261"/>
    </location>
</feature>
<evidence type="ECO:0000313" key="8">
    <source>
        <dbReference type="EMBL" id="KAJ5386417.1"/>
    </source>
</evidence>
<evidence type="ECO:0000259" key="7">
    <source>
        <dbReference type="PROSITE" id="PS50048"/>
    </source>
</evidence>
<dbReference type="GO" id="GO:0008270">
    <property type="term" value="F:zinc ion binding"/>
    <property type="evidence" value="ECO:0007669"/>
    <property type="project" value="InterPro"/>
</dbReference>
<gene>
    <name evidence="8" type="ORF">N7509_008958</name>
</gene>
<feature type="compositionally biased region" description="Low complexity" evidence="6">
    <location>
        <begin position="167"/>
        <end position="184"/>
    </location>
</feature>
<sequence>MTMDDQPPNQPPEGLASQKELPTQFLHPNDSPITAPKAASVADSASTLKTSKLGSTSRPNSTGPAKVAIPRSRSGIAPRYGRRVPRACESCRSRKTKCSGDTPVCRQCRELRISCQYPVGWKEKTKKQVEWLSEKTVDYENLLKDLGSLVESKTADRIRSLLDKYGNNNEVESSSNASAPSHSVTPQDENGDADDLSSPSSIGSLEAIDRVEEDLNRTEHSRATGFMSKSSEVTWMQRLQREAEHRSKGLPGSLEPGQSKRQDDDLALHAVSYHLDDIDVSVPESVDIYTMPSRDLADKLFDDYLRTVHPFFPMINRPLFSAQYRTFFDSSARPGDKWLAILNMIFAIAAKHAHLIEAPWQGDDKDHLVYLTRARILSMNGDVLFSHPDLQQVQVEGLIAFYLLASDQINRAWRISALAVRSAITLGINMKSTSPTTPNISKEARYRVWWCLYTFEHLLGIMTGRATCILDGICTTPLPLPYTEEQLQEPEAAELLNDSHLRDDRINKVMASAWVRHMPLNPTGGKEATHQSRERDNSWVKGLPFNFGLCHLYYCDLAVVVQEIVNKVYSTDCVMVPWAHIENRIGELRSRIDLWLTSIPPILDFTQKTDDGPEQLRSKLALAFHFYSARITLGRPCLCRRDAQKKDPAEKSSFSHDMAVLTLNSAIQMLDLIPDEPSAVQLYEIAPWWCVLHYLMQAGTVLLLELSFGSVHMPEGEQQFIALSKKAVRWLYAMSEHSVASRRAWQLCDICLRRLALGMNFDISDMPSNTYQPAPTSTLDSTNVCQPDNSAGTSSQNMWGPHLEDLSLTNHFNQPFQLGGDHYNYPAFSNVPDTEPMNSVSADGQLFDDLYFPYDPISGEFIRSFFPHNEEDNQWEPS</sequence>
<evidence type="ECO:0000256" key="4">
    <source>
        <dbReference type="ARBA" id="ARBA00023163"/>
    </source>
</evidence>
<dbReference type="PROSITE" id="PS00463">
    <property type="entry name" value="ZN2_CY6_FUNGAL_1"/>
    <property type="match status" value="1"/>
</dbReference>
<accession>A0A9W9VNK2</accession>
<feature type="region of interest" description="Disordered" evidence="6">
    <location>
        <begin position="166"/>
        <end position="201"/>
    </location>
</feature>
<reference evidence="8" key="1">
    <citation type="submission" date="2022-12" db="EMBL/GenBank/DDBJ databases">
        <authorList>
            <person name="Petersen C."/>
        </authorList>
    </citation>
    <scope>NUCLEOTIDE SEQUENCE</scope>
    <source>
        <strain evidence="8">IBT 29677</strain>
    </source>
</reference>
<dbReference type="InterPro" id="IPR001138">
    <property type="entry name" value="Zn2Cys6_DnaBD"/>
</dbReference>
<feature type="compositionally biased region" description="Low complexity" evidence="6">
    <location>
        <begin position="44"/>
        <end position="57"/>
    </location>
</feature>
<dbReference type="GeneID" id="81372575"/>
<dbReference type="GO" id="GO:0003677">
    <property type="term" value="F:DNA binding"/>
    <property type="evidence" value="ECO:0007669"/>
    <property type="project" value="UniProtKB-KW"/>
</dbReference>
<feature type="region of interest" description="Disordered" evidence="6">
    <location>
        <begin position="1"/>
        <end position="75"/>
    </location>
</feature>
<keyword evidence="3" id="KW-0238">DNA-binding</keyword>
<dbReference type="PANTHER" id="PTHR47654:SF3">
    <property type="entry name" value="ZN(II)2CYS6 TRANSCRIPTION FACTOR (EUROFUNG)"/>
    <property type="match status" value="1"/>
</dbReference>
<dbReference type="PANTHER" id="PTHR47654">
    <property type="entry name" value="ZN(II)2CYS6 TRANSCRIPTION FACTOR (EUROFUNG)-RELATED"/>
    <property type="match status" value="1"/>
</dbReference>
<dbReference type="EMBL" id="JAPZBU010000009">
    <property type="protein sequence ID" value="KAJ5386417.1"/>
    <property type="molecule type" value="Genomic_DNA"/>
</dbReference>
<evidence type="ECO:0000256" key="3">
    <source>
        <dbReference type="ARBA" id="ARBA00023125"/>
    </source>
</evidence>
<dbReference type="CDD" id="cd12148">
    <property type="entry name" value="fungal_TF_MHR"/>
    <property type="match status" value="1"/>
</dbReference>
<evidence type="ECO:0000256" key="1">
    <source>
        <dbReference type="ARBA" id="ARBA00022723"/>
    </source>
</evidence>
<name>A0A9W9VNK2_9EURO</name>
<dbReference type="Pfam" id="PF04082">
    <property type="entry name" value="Fungal_trans"/>
    <property type="match status" value="1"/>
</dbReference>
<evidence type="ECO:0000256" key="5">
    <source>
        <dbReference type="ARBA" id="ARBA00023242"/>
    </source>
</evidence>
<dbReference type="OrthoDB" id="5296287at2759"/>
<keyword evidence="5" id="KW-0539">Nucleus</keyword>
<dbReference type="RefSeq" id="XP_056484215.1">
    <property type="nucleotide sequence ID" value="XM_056633595.1"/>
</dbReference>
<dbReference type="CDD" id="cd00067">
    <property type="entry name" value="GAL4"/>
    <property type="match status" value="1"/>
</dbReference>
<dbReference type="InterPro" id="IPR036864">
    <property type="entry name" value="Zn2-C6_fun-type_DNA-bd_sf"/>
</dbReference>
<keyword evidence="2" id="KW-0805">Transcription regulation</keyword>
<dbReference type="SMART" id="SM00066">
    <property type="entry name" value="GAL4"/>
    <property type="match status" value="1"/>
</dbReference>
<dbReference type="SUPFAM" id="SSF57701">
    <property type="entry name" value="Zn2/Cys6 DNA-binding domain"/>
    <property type="match status" value="1"/>
</dbReference>
<dbReference type="Proteomes" id="UP001147747">
    <property type="component" value="Unassembled WGS sequence"/>
</dbReference>
<evidence type="ECO:0000313" key="9">
    <source>
        <dbReference type="Proteomes" id="UP001147747"/>
    </source>
</evidence>
<protein>
    <recommendedName>
        <fullName evidence="7">Zn(2)-C6 fungal-type domain-containing protein</fullName>
    </recommendedName>
</protein>
<proteinExistence type="predicted"/>
<feature type="domain" description="Zn(2)-C6 fungal-type" evidence="7">
    <location>
        <begin position="87"/>
        <end position="117"/>
    </location>
</feature>
<dbReference type="InterPro" id="IPR053230">
    <property type="entry name" value="Trans_reg_galc"/>
</dbReference>
<dbReference type="SMART" id="SM00906">
    <property type="entry name" value="Fungal_trans"/>
    <property type="match status" value="1"/>
</dbReference>
<dbReference type="Pfam" id="PF00172">
    <property type="entry name" value="Zn_clus"/>
    <property type="match status" value="1"/>
</dbReference>
<evidence type="ECO:0000256" key="2">
    <source>
        <dbReference type="ARBA" id="ARBA00023015"/>
    </source>
</evidence>
<dbReference type="PROSITE" id="PS50048">
    <property type="entry name" value="ZN2_CY6_FUNGAL_2"/>
    <property type="match status" value="1"/>
</dbReference>
<dbReference type="GO" id="GO:0006351">
    <property type="term" value="P:DNA-templated transcription"/>
    <property type="evidence" value="ECO:0007669"/>
    <property type="project" value="InterPro"/>
</dbReference>
<comment type="caution">
    <text evidence="8">The sequence shown here is derived from an EMBL/GenBank/DDBJ whole genome shotgun (WGS) entry which is preliminary data.</text>
</comment>
<dbReference type="AlphaFoldDB" id="A0A9W9VNK2"/>
<reference evidence="8" key="2">
    <citation type="journal article" date="2023" name="IMA Fungus">
        <title>Comparative genomic study of the Penicillium genus elucidates a diverse pangenome and 15 lateral gene transfer events.</title>
        <authorList>
            <person name="Petersen C."/>
            <person name="Sorensen T."/>
            <person name="Nielsen M.R."/>
            <person name="Sondergaard T.E."/>
            <person name="Sorensen J.L."/>
            <person name="Fitzpatrick D.A."/>
            <person name="Frisvad J.C."/>
            <person name="Nielsen K.L."/>
        </authorList>
    </citation>
    <scope>NUCLEOTIDE SEQUENCE</scope>
    <source>
        <strain evidence="8">IBT 29677</strain>
    </source>
</reference>
<dbReference type="GO" id="GO:0000981">
    <property type="term" value="F:DNA-binding transcription factor activity, RNA polymerase II-specific"/>
    <property type="evidence" value="ECO:0007669"/>
    <property type="project" value="InterPro"/>
</dbReference>